<sequence length="241" mass="26450">LSRRRLRTSSYKICIVSLAGLHTETLNIWTHLLGAVWFVCSTIRFAAACANPLARDAAAVLVYLGATALCFTSSTLYHVFADHVHADAWLRIDHFGIACVIWASSVSFVLFSFDCRRGEGWTYIALVTAAAALCLARLWDMQGYSTKGRLKRLSTHIAFGGLAAVPGLRCWHLHKQGQHVQLLKEFWSLVAINSTGGGIYATHLLDKAIGMELGLPDASHHVMHVMVFAGAWIYGRGLLAL</sequence>
<evidence type="ECO:0000313" key="2">
    <source>
        <dbReference type="Proteomes" id="UP000799754"/>
    </source>
</evidence>
<feature type="non-terminal residue" evidence="1">
    <location>
        <position position="241"/>
    </location>
</feature>
<comment type="caution">
    <text evidence="1">The sequence shown here is derived from an EMBL/GenBank/DDBJ whole genome shotgun (WGS) entry which is preliminary data.</text>
</comment>
<feature type="non-terminal residue" evidence="1">
    <location>
        <position position="1"/>
    </location>
</feature>
<dbReference type="EMBL" id="MU006702">
    <property type="protein sequence ID" value="KAF2633132.1"/>
    <property type="molecule type" value="Genomic_DNA"/>
</dbReference>
<accession>A0ACB6SI18</accession>
<evidence type="ECO:0000313" key="1">
    <source>
        <dbReference type="EMBL" id="KAF2633132.1"/>
    </source>
</evidence>
<keyword evidence="2" id="KW-1185">Reference proteome</keyword>
<organism evidence="1 2">
    <name type="scientific">Macroventuria anomochaeta</name>
    <dbReference type="NCBI Taxonomy" id="301207"/>
    <lineage>
        <taxon>Eukaryota</taxon>
        <taxon>Fungi</taxon>
        <taxon>Dikarya</taxon>
        <taxon>Ascomycota</taxon>
        <taxon>Pezizomycotina</taxon>
        <taxon>Dothideomycetes</taxon>
        <taxon>Pleosporomycetidae</taxon>
        <taxon>Pleosporales</taxon>
        <taxon>Pleosporineae</taxon>
        <taxon>Didymellaceae</taxon>
        <taxon>Macroventuria</taxon>
    </lineage>
</organism>
<dbReference type="Proteomes" id="UP000799754">
    <property type="component" value="Unassembled WGS sequence"/>
</dbReference>
<proteinExistence type="predicted"/>
<reference evidence="1" key="1">
    <citation type="journal article" date="2020" name="Stud. Mycol.">
        <title>101 Dothideomycetes genomes: a test case for predicting lifestyles and emergence of pathogens.</title>
        <authorList>
            <person name="Haridas S."/>
            <person name="Albert R."/>
            <person name="Binder M."/>
            <person name="Bloem J."/>
            <person name="Labutti K."/>
            <person name="Salamov A."/>
            <person name="Andreopoulos B."/>
            <person name="Baker S."/>
            <person name="Barry K."/>
            <person name="Bills G."/>
            <person name="Bluhm B."/>
            <person name="Cannon C."/>
            <person name="Castanera R."/>
            <person name="Culley D."/>
            <person name="Daum C."/>
            <person name="Ezra D."/>
            <person name="Gonzalez J."/>
            <person name="Henrissat B."/>
            <person name="Kuo A."/>
            <person name="Liang C."/>
            <person name="Lipzen A."/>
            <person name="Lutzoni F."/>
            <person name="Magnuson J."/>
            <person name="Mondo S."/>
            <person name="Nolan M."/>
            <person name="Ohm R."/>
            <person name="Pangilinan J."/>
            <person name="Park H.-J."/>
            <person name="Ramirez L."/>
            <person name="Alfaro M."/>
            <person name="Sun H."/>
            <person name="Tritt A."/>
            <person name="Yoshinaga Y."/>
            <person name="Zwiers L.-H."/>
            <person name="Turgeon B."/>
            <person name="Goodwin S."/>
            <person name="Spatafora J."/>
            <person name="Crous P."/>
            <person name="Grigoriev I."/>
        </authorList>
    </citation>
    <scope>NUCLEOTIDE SEQUENCE</scope>
    <source>
        <strain evidence="1">CBS 525.71</strain>
    </source>
</reference>
<name>A0ACB6SI18_9PLEO</name>
<gene>
    <name evidence="1" type="ORF">BU25DRAFT_327272</name>
</gene>
<protein>
    <submittedName>
        <fullName evidence="1">Uncharacterized protein</fullName>
    </submittedName>
</protein>